<dbReference type="Gene3D" id="3.30.70.330">
    <property type="match status" value="1"/>
</dbReference>
<evidence type="ECO:0000256" key="3">
    <source>
        <dbReference type="ARBA" id="ARBA00022540"/>
    </source>
</evidence>
<keyword evidence="2 8" id="KW-0963">Cytoplasm</keyword>
<dbReference type="InterPro" id="IPR015943">
    <property type="entry name" value="WD40/YVTN_repeat-like_dom_sf"/>
</dbReference>
<dbReference type="Pfam" id="PF00076">
    <property type="entry name" value="RRM_1"/>
    <property type="match status" value="1"/>
</dbReference>
<dbReference type="InterPro" id="IPR034363">
    <property type="entry name" value="eIF3B_RRM"/>
</dbReference>
<comment type="subcellular location">
    <subcellularLocation>
        <location evidence="1 8 9">Cytoplasm</location>
    </subcellularLocation>
</comment>
<keyword evidence="7 8" id="KW-0648">Protein biosynthesis</keyword>
<dbReference type="KEGG" id="bcom:BAUCODRAFT_325322"/>
<dbReference type="InterPro" id="IPR013979">
    <property type="entry name" value="TIF_beta_prop-like"/>
</dbReference>
<dbReference type="FunFam" id="3.30.70.330:FF:000235">
    <property type="entry name" value="Eukaryotic translation initiation factor 3 subunit B"/>
    <property type="match status" value="1"/>
</dbReference>
<name>M2MXH2_BAUPA</name>
<evidence type="ECO:0000256" key="2">
    <source>
        <dbReference type="ARBA" id="ARBA00022490"/>
    </source>
</evidence>
<dbReference type="GeneID" id="19111804"/>
<dbReference type="Proteomes" id="UP000011761">
    <property type="component" value="Unassembled WGS sequence"/>
</dbReference>
<evidence type="ECO:0000256" key="9">
    <source>
        <dbReference type="PIRNR" id="PIRNR036424"/>
    </source>
</evidence>
<evidence type="ECO:0000313" key="11">
    <source>
        <dbReference type="EMBL" id="EMC91364.1"/>
    </source>
</evidence>
<dbReference type="GO" id="GO:0016282">
    <property type="term" value="C:eukaryotic 43S preinitiation complex"/>
    <property type="evidence" value="ECO:0007669"/>
    <property type="project" value="UniProtKB-UniRule"/>
</dbReference>
<keyword evidence="6 8" id="KW-0694">RNA-binding</keyword>
<comment type="function">
    <text evidence="9">Component of the eukaryotic translation initiation factor 3 (eIF-3) complex, which is involved in protein synthesis and, together with other initiation factors, stimulates binding of mRNA and methionyl-tRNAi to the 40S ribosome.</text>
</comment>
<reference evidence="11 12" key="1">
    <citation type="journal article" date="2012" name="PLoS Pathog.">
        <title>Diverse lifestyles and strategies of plant pathogenesis encoded in the genomes of eighteen Dothideomycetes fungi.</title>
        <authorList>
            <person name="Ohm R.A."/>
            <person name="Feau N."/>
            <person name="Henrissat B."/>
            <person name="Schoch C.L."/>
            <person name="Horwitz B.A."/>
            <person name="Barry K.W."/>
            <person name="Condon B.J."/>
            <person name="Copeland A.C."/>
            <person name="Dhillon B."/>
            <person name="Glaser F."/>
            <person name="Hesse C.N."/>
            <person name="Kosti I."/>
            <person name="LaButti K."/>
            <person name="Lindquist E.A."/>
            <person name="Lucas S."/>
            <person name="Salamov A.A."/>
            <person name="Bradshaw R.E."/>
            <person name="Ciuffetti L."/>
            <person name="Hamelin R.C."/>
            <person name="Kema G.H.J."/>
            <person name="Lawrence C."/>
            <person name="Scott J.A."/>
            <person name="Spatafora J.W."/>
            <person name="Turgeon B.G."/>
            <person name="de Wit P.J.G.M."/>
            <person name="Zhong S."/>
            <person name="Goodwin S.B."/>
            <person name="Grigoriev I.V."/>
        </authorList>
    </citation>
    <scope>NUCLEOTIDE SEQUENCE [LARGE SCALE GENOMIC DNA]</scope>
    <source>
        <strain evidence="11 12">UAMH 10762</strain>
    </source>
</reference>
<comment type="function">
    <text evidence="8">RNA-binding component of the eukaryotic translation initiation factor 3 (eIF-3) complex, which is involved in protein synthesis of a specialized repertoire of mRNAs and, together with other initiation factors, stimulates binding of mRNA and methionyl-tRNAi to the 40S ribosome. The eIF-3 complex specifically targets and initiates translation of a subset of mRNAs involved in cell proliferation.</text>
</comment>
<dbReference type="InterPro" id="IPR000504">
    <property type="entry name" value="RRM_dom"/>
</dbReference>
<sequence>MAPSFEQLDPDLDLEDEEIDFSDLREQYEVRMEEGLDAFVVVDGLPKVTPEQKDKLVKFLLRKLTTAGKTTQDNVYMPMNEEGNMSEGFAFVEYETPAQAAAAIKALHGTALDKKHTIAVNKLTDIERYGREGRIEEDYTAPEIPEFHEKEHLRWWLGDPEGRDQFAIYRADNVGVFWNEREDQPEPIVDRLNWTESFVQWSPKGTYLTSVHAQGTQLWGGPTWSRQKRFMHPGVNLVDFSPDERYLTTWSHQPMQVDENHATLTIEEDGKNYIIWDIATGKPLRSFVTLDPPGPRTDTEGNPIKKKLQWPAFKWSADSKYVARMNHGQSVSVYELPRMNLMDKQSVKIEGIVDFEWSPTNPQRDNVRDYEQLFCYWTPEMGSNPAKVGLMSIPSKEVVRTRNLFNVSDAKLHWQSDSAFVCVKVDRHSKSKKSLATNLEIFRVREKGVPVEVVDNIKDTVINFAWEPKGDRFVLITAGEVAVGSAVPPKTAVSFYCPEKAKGTAVGNFKLIRTVEKKNNNAIHWSPSGRFVLVATVLNQASFDLDFWDFDFEGEKEEKEKDLTANLQLMSTQEHYGVTDIEWDPSGRFVATSASVWKHRADNGYKLYTFSGQQLREESLENFKQWAWRPRPERLLSKEEMKNVRKNLREYSRAFEEADSAKRSSADKAVVEGRRRQLEEWLAWREQVVEELVEERREMGLPDISEEMAALVVDEEEEGDAKVVDEVFEEIIEEKDEILEE</sequence>
<dbReference type="GO" id="GO:0003723">
    <property type="term" value="F:RNA binding"/>
    <property type="evidence" value="ECO:0007669"/>
    <property type="project" value="UniProtKB-UniRule"/>
</dbReference>
<dbReference type="SMART" id="SM00360">
    <property type="entry name" value="RRM"/>
    <property type="match status" value="1"/>
</dbReference>
<comment type="similarity">
    <text evidence="8 9">Belongs to the eIF-3 subunit B family.</text>
</comment>
<dbReference type="eggNOG" id="KOG2314">
    <property type="taxonomic scope" value="Eukaryota"/>
</dbReference>
<dbReference type="HOGENOM" id="CLU_011152_4_0_1"/>
<evidence type="ECO:0000256" key="7">
    <source>
        <dbReference type="ARBA" id="ARBA00022917"/>
    </source>
</evidence>
<dbReference type="PANTHER" id="PTHR14068">
    <property type="entry name" value="EUKARYOTIC TRANSLATION INITIATION FACTOR 3 EIF3 -RELATED"/>
    <property type="match status" value="1"/>
</dbReference>
<gene>
    <name evidence="8" type="primary">PRT1</name>
    <name evidence="11" type="ORF">BAUCODRAFT_325322</name>
</gene>
<dbReference type="SUPFAM" id="SSF82171">
    <property type="entry name" value="DPP6 N-terminal domain-like"/>
    <property type="match status" value="1"/>
</dbReference>
<dbReference type="CDD" id="cd12278">
    <property type="entry name" value="RRM_eIF3B"/>
    <property type="match status" value="1"/>
</dbReference>
<comment type="subunit">
    <text evidence="8 9">Component of the eukaryotic translation initiation factor 3 (eIF-3) complex.</text>
</comment>
<keyword evidence="3 8" id="KW-0396">Initiation factor</keyword>
<evidence type="ECO:0000259" key="10">
    <source>
        <dbReference type="PROSITE" id="PS50102"/>
    </source>
</evidence>
<dbReference type="GO" id="GO:0001732">
    <property type="term" value="P:formation of cytoplasmic translation initiation complex"/>
    <property type="evidence" value="ECO:0007669"/>
    <property type="project" value="UniProtKB-UniRule"/>
</dbReference>
<dbReference type="InterPro" id="IPR012677">
    <property type="entry name" value="Nucleotide-bd_a/b_plait_sf"/>
</dbReference>
<accession>M2MXH2</accession>
<dbReference type="OrthoDB" id="10250414at2759"/>
<evidence type="ECO:0000256" key="6">
    <source>
        <dbReference type="ARBA" id="ARBA00022884"/>
    </source>
</evidence>
<evidence type="ECO:0000256" key="1">
    <source>
        <dbReference type="ARBA" id="ARBA00004496"/>
    </source>
</evidence>
<dbReference type="PROSITE" id="PS50102">
    <property type="entry name" value="RRM"/>
    <property type="match status" value="1"/>
</dbReference>
<dbReference type="GO" id="GO:0005852">
    <property type="term" value="C:eukaryotic translation initiation factor 3 complex"/>
    <property type="evidence" value="ECO:0007669"/>
    <property type="project" value="UniProtKB-UniRule"/>
</dbReference>
<dbReference type="InterPro" id="IPR035979">
    <property type="entry name" value="RBD_domain_sf"/>
</dbReference>
<evidence type="ECO:0000313" key="12">
    <source>
        <dbReference type="Proteomes" id="UP000011761"/>
    </source>
</evidence>
<dbReference type="GO" id="GO:0033290">
    <property type="term" value="C:eukaryotic 48S preinitiation complex"/>
    <property type="evidence" value="ECO:0007669"/>
    <property type="project" value="UniProtKB-UniRule"/>
</dbReference>
<dbReference type="OMA" id="LWGGPQF"/>
<dbReference type="RefSeq" id="XP_007681716.1">
    <property type="nucleotide sequence ID" value="XM_007683526.1"/>
</dbReference>
<keyword evidence="5" id="KW-0677">Repeat</keyword>
<dbReference type="EMBL" id="KB445564">
    <property type="protein sequence ID" value="EMC91364.1"/>
    <property type="molecule type" value="Genomic_DNA"/>
</dbReference>
<dbReference type="GO" id="GO:0003743">
    <property type="term" value="F:translation initiation factor activity"/>
    <property type="evidence" value="ECO:0007669"/>
    <property type="project" value="UniProtKB-UniRule"/>
</dbReference>
<dbReference type="SUPFAM" id="SSF54928">
    <property type="entry name" value="RNA-binding domain, RBD"/>
    <property type="match status" value="1"/>
</dbReference>
<dbReference type="Gene3D" id="2.130.10.10">
    <property type="entry name" value="YVTN repeat-like/Quinoprotein amine dehydrogenase"/>
    <property type="match status" value="2"/>
</dbReference>
<dbReference type="InterPro" id="IPR011400">
    <property type="entry name" value="EIF3B"/>
</dbReference>
<keyword evidence="4" id="KW-0853">WD repeat</keyword>
<dbReference type="PANTHER" id="PTHR14068:SF0">
    <property type="entry name" value="EUKARYOTIC TRANSLATION INITIATION FACTOR 3 SUBUNIT B"/>
    <property type="match status" value="1"/>
</dbReference>
<evidence type="ECO:0000256" key="4">
    <source>
        <dbReference type="ARBA" id="ARBA00022574"/>
    </source>
</evidence>
<feature type="domain" description="RRM" evidence="10">
    <location>
        <begin position="38"/>
        <end position="125"/>
    </location>
</feature>
<dbReference type="FunFam" id="2.130.10.10:FF:000419">
    <property type="entry name" value="Eukaryotic translation initiation factor 3 subunit B"/>
    <property type="match status" value="1"/>
</dbReference>
<dbReference type="GO" id="GO:0031369">
    <property type="term" value="F:translation initiation factor binding"/>
    <property type="evidence" value="ECO:0007669"/>
    <property type="project" value="InterPro"/>
</dbReference>
<organism evidence="11 12">
    <name type="scientific">Baudoinia panamericana (strain UAMH 10762)</name>
    <name type="common">Angels' share fungus</name>
    <name type="synonym">Baudoinia compniacensis (strain UAMH 10762)</name>
    <dbReference type="NCBI Taxonomy" id="717646"/>
    <lineage>
        <taxon>Eukaryota</taxon>
        <taxon>Fungi</taxon>
        <taxon>Dikarya</taxon>
        <taxon>Ascomycota</taxon>
        <taxon>Pezizomycotina</taxon>
        <taxon>Dothideomycetes</taxon>
        <taxon>Dothideomycetidae</taxon>
        <taxon>Mycosphaerellales</taxon>
        <taxon>Teratosphaeriaceae</taxon>
        <taxon>Baudoinia</taxon>
    </lineage>
</organism>
<dbReference type="AlphaFoldDB" id="M2MXH2"/>
<dbReference type="STRING" id="717646.M2MXH2"/>
<dbReference type="PIRSF" id="PIRSF036424">
    <property type="entry name" value="eIF3b"/>
    <property type="match status" value="1"/>
</dbReference>
<proteinExistence type="inferred from homology"/>
<keyword evidence="12" id="KW-1185">Reference proteome</keyword>
<dbReference type="HAMAP" id="MF_03001">
    <property type="entry name" value="eIF3b"/>
    <property type="match status" value="1"/>
</dbReference>
<protein>
    <recommendedName>
        <fullName evidence="8">Eukaryotic translation initiation factor 3 subunit B</fullName>
        <shortName evidence="8">eIF3b</shortName>
    </recommendedName>
    <alternativeName>
        <fullName evidence="8">Eukaryotic translation initiation factor 3 90 kDa subunit homolog</fullName>
        <shortName evidence="8">eIF3 p90</shortName>
    </alternativeName>
    <alternativeName>
        <fullName evidence="8">Translation initiation factor eIF3, p90 subunit homolog</fullName>
    </alternativeName>
</protein>
<dbReference type="Pfam" id="PF08662">
    <property type="entry name" value="eIF2A"/>
    <property type="match status" value="1"/>
</dbReference>
<evidence type="ECO:0000256" key="8">
    <source>
        <dbReference type="HAMAP-Rule" id="MF_03001"/>
    </source>
</evidence>
<evidence type="ECO:0000256" key="5">
    <source>
        <dbReference type="ARBA" id="ARBA00022737"/>
    </source>
</evidence>